<dbReference type="PROSITE" id="PS51192">
    <property type="entry name" value="HELICASE_ATP_BIND_1"/>
    <property type="match status" value="1"/>
</dbReference>
<dbReference type="PROSITE" id="PS51193">
    <property type="entry name" value="HELICASE_ATP_BIND_2"/>
    <property type="match status" value="1"/>
</dbReference>
<dbReference type="InterPro" id="IPR013520">
    <property type="entry name" value="Ribonucl_H"/>
</dbReference>
<evidence type="ECO:0000256" key="11">
    <source>
        <dbReference type="ARBA" id="ARBA00023125"/>
    </source>
</evidence>
<dbReference type="FunFam" id="3.40.50.300:FF:000437">
    <property type="entry name" value="ATP-dependent DNA helicase DinG"/>
    <property type="match status" value="1"/>
</dbReference>
<dbReference type="CDD" id="cd06127">
    <property type="entry name" value="DEDDh"/>
    <property type="match status" value="1"/>
</dbReference>
<dbReference type="InterPro" id="IPR036397">
    <property type="entry name" value="RNaseH_sf"/>
</dbReference>
<organism evidence="18 19">
    <name type="scientific">Exobacillus caeni</name>
    <dbReference type="NCBI Taxonomy" id="2574798"/>
    <lineage>
        <taxon>Bacteria</taxon>
        <taxon>Bacillati</taxon>
        <taxon>Bacillota</taxon>
        <taxon>Bacilli</taxon>
        <taxon>Bacillales</taxon>
        <taxon>Guptibacillaceae</taxon>
        <taxon>Exobacillus</taxon>
    </lineage>
</organism>
<dbReference type="InterPro" id="IPR010614">
    <property type="entry name" value="RAD3-like_helicase_DEAD"/>
</dbReference>
<keyword evidence="6 18" id="KW-0347">Helicase</keyword>
<sequence length="933" mass="106361">MKNRYVILDLEATGNSPKNGDRIIQVGAVVVEENKIIDRYSSFVNAAAPIPLFVEQLTGISEEVLDDAPDFLEVAPELLKRLDGAYLVAHNVRFDLAFLNFELERCGYEAFMGPVIDTVELSRMLLPRADAYKLNQLADYLSIDHANPHQADSDAEVTAQIFIYLMKKMEALPLLTLQNLEPLVKRFHSDVEHIITALIRKKLTSLQQDEEEIDVFRQLALKWYEEKEDKGDRLEVDFTASREEMMKELSTVMQGFELREGQTEMMKAINEAQEEKRHAIIEAGTGIGKSLAYLLPSIYLAKKTGKPVVISTHTIQLQQQLLDRDIPLLKEILPFDINAALLKGRNNYIDLRRFEQQLFQTEENNYDTVLSKAQILIWLLETDYGDVDELNLPSGGKIFWHQIKSDVNVSLTQKSPWFSRCFYQRRRREAQQADIIITNHALLFTDLVANHQLLPAYDNVIVDEAHHLEDIVGDYFGVRTDYFSLLQQFDRIGLKDGSGLNVKIKDLLEEKGLFRELEQLNVTEDQTRVVLSDIDETFRMLHSYAARKVSGSNEIGRLSYRLTDEEGEYWEAITEAANRVVFGTRDILKQLKGIVKALEEKQEHLSMDEKGIVADFQSMVNALGEEGEKINYLMLEHHANEVKWIEVDPKGPINSAFLFSKPVEVGELLADQFFEKKDSVVLTSATLSVKNSFSYILERLGLEAFDPITKQLESPFDYEEQARLMVPVDLPLIKDVSSDVYVQAISAAIVSIARVTRGRMLVLFTSYDMLKKTHFVVKNLLEEDDISLISQGVDSGSRMKLTKNFKQTDEAILFGTSSFWEGVDLPGEDLSCLIIVRLPFSPPDNPLFESRSEVIKKEGGNPFMDLSLPQAIIRFKQGFGRLVRTQKDRGVVFVFDRRIISTRYGKLFIQSLPPVPVLKAPTEDLLNELDIWL</sequence>
<dbReference type="AlphaFoldDB" id="A0A5R9F823"/>
<dbReference type="SMART" id="SM00487">
    <property type="entry name" value="DEXDc"/>
    <property type="match status" value="1"/>
</dbReference>
<dbReference type="SMART" id="SM00491">
    <property type="entry name" value="HELICc2"/>
    <property type="match status" value="1"/>
</dbReference>
<dbReference type="SUPFAM" id="SSF52540">
    <property type="entry name" value="P-loop containing nucleoside triphosphate hydrolases"/>
    <property type="match status" value="2"/>
</dbReference>
<dbReference type="Pfam" id="PF00929">
    <property type="entry name" value="RNase_T"/>
    <property type="match status" value="1"/>
</dbReference>
<dbReference type="Proteomes" id="UP000308230">
    <property type="component" value="Unassembled WGS sequence"/>
</dbReference>
<dbReference type="GO" id="GO:0003887">
    <property type="term" value="F:DNA-directed DNA polymerase activity"/>
    <property type="evidence" value="ECO:0007669"/>
    <property type="project" value="InterPro"/>
</dbReference>
<keyword evidence="4 14" id="KW-0547">Nucleotide-binding</keyword>
<dbReference type="Pfam" id="PF06733">
    <property type="entry name" value="DEAD_2"/>
    <property type="match status" value="1"/>
</dbReference>
<keyword evidence="19" id="KW-1185">Reference proteome</keyword>
<dbReference type="InterPro" id="IPR014013">
    <property type="entry name" value="Helic_SF1/SF2_ATP-bd_DinG/Rad3"/>
</dbReference>
<dbReference type="Gene3D" id="3.40.50.300">
    <property type="entry name" value="P-loop containing nucleotide triphosphate hydrolases"/>
    <property type="match status" value="2"/>
</dbReference>
<dbReference type="GO" id="GO:0006260">
    <property type="term" value="P:DNA replication"/>
    <property type="evidence" value="ECO:0007669"/>
    <property type="project" value="InterPro"/>
</dbReference>
<keyword evidence="5 14" id="KW-0378">Hydrolase</keyword>
<feature type="domain" description="Helicase ATP-binding" evidence="17">
    <location>
        <begin position="248"/>
        <end position="524"/>
    </location>
</feature>
<evidence type="ECO:0000256" key="4">
    <source>
        <dbReference type="ARBA" id="ARBA00022741"/>
    </source>
</evidence>
<dbReference type="NCBIfam" id="NF005981">
    <property type="entry name" value="PRK08074.1"/>
    <property type="match status" value="1"/>
</dbReference>
<evidence type="ECO:0000256" key="7">
    <source>
        <dbReference type="ARBA" id="ARBA00022839"/>
    </source>
</evidence>
<feature type="binding site" evidence="14">
    <location>
        <begin position="283"/>
        <end position="290"/>
    </location>
    <ligand>
        <name>ATP</name>
        <dbReference type="ChEBI" id="CHEBI:30616"/>
    </ligand>
</feature>
<comment type="function">
    <text evidence="14 15">3'-5' exonuclease.</text>
</comment>
<dbReference type="GO" id="GO:0008408">
    <property type="term" value="F:3'-5' exonuclease activity"/>
    <property type="evidence" value="ECO:0007669"/>
    <property type="project" value="UniProtKB-UniRule"/>
</dbReference>
<evidence type="ECO:0000256" key="8">
    <source>
        <dbReference type="ARBA" id="ARBA00022840"/>
    </source>
</evidence>
<comment type="cofactor">
    <cofactor evidence="1">
        <name>[4Fe-4S] cluster</name>
        <dbReference type="ChEBI" id="CHEBI:49883"/>
    </cofactor>
</comment>
<evidence type="ECO:0000256" key="6">
    <source>
        <dbReference type="ARBA" id="ARBA00022806"/>
    </source>
</evidence>
<dbReference type="GO" id="GO:0051536">
    <property type="term" value="F:iron-sulfur cluster binding"/>
    <property type="evidence" value="ECO:0007669"/>
    <property type="project" value="UniProtKB-KW"/>
</dbReference>
<evidence type="ECO:0000313" key="19">
    <source>
        <dbReference type="Proteomes" id="UP000308230"/>
    </source>
</evidence>
<accession>A0A5R9F823</accession>
<dbReference type="InterPro" id="IPR006555">
    <property type="entry name" value="ATP-dep_Helicase_C"/>
</dbReference>
<dbReference type="Pfam" id="PF13307">
    <property type="entry name" value="Helicase_C_2"/>
    <property type="match status" value="1"/>
</dbReference>
<evidence type="ECO:0000313" key="18">
    <source>
        <dbReference type="EMBL" id="TLS35885.1"/>
    </source>
</evidence>
<evidence type="ECO:0000256" key="1">
    <source>
        <dbReference type="ARBA" id="ARBA00001966"/>
    </source>
</evidence>
<dbReference type="EMBL" id="SWLG01000015">
    <property type="protein sequence ID" value="TLS35885.1"/>
    <property type="molecule type" value="Genomic_DNA"/>
</dbReference>
<dbReference type="NCBIfam" id="TIGR00573">
    <property type="entry name" value="dnaq"/>
    <property type="match status" value="1"/>
</dbReference>
<dbReference type="GO" id="GO:0046872">
    <property type="term" value="F:metal ion binding"/>
    <property type="evidence" value="ECO:0007669"/>
    <property type="project" value="UniProtKB-KW"/>
</dbReference>
<evidence type="ECO:0000256" key="15">
    <source>
        <dbReference type="RuleBase" id="RU364106"/>
    </source>
</evidence>
<dbReference type="GO" id="GO:0016887">
    <property type="term" value="F:ATP hydrolysis activity"/>
    <property type="evidence" value="ECO:0007669"/>
    <property type="project" value="RHEA"/>
</dbReference>
<evidence type="ECO:0000259" key="16">
    <source>
        <dbReference type="PROSITE" id="PS51192"/>
    </source>
</evidence>
<dbReference type="PANTHER" id="PTHR11472">
    <property type="entry name" value="DNA REPAIR DEAD HELICASE RAD3/XP-D SUBFAMILY MEMBER"/>
    <property type="match status" value="1"/>
</dbReference>
<gene>
    <name evidence="14 15 18" type="primary">dinG</name>
    <name evidence="18" type="ORF">FCL54_17970</name>
</gene>
<dbReference type="GO" id="GO:0043139">
    <property type="term" value="F:5'-3' DNA helicase activity"/>
    <property type="evidence" value="ECO:0007669"/>
    <property type="project" value="UniProtKB-EC"/>
</dbReference>
<dbReference type="PANTHER" id="PTHR11472:SF34">
    <property type="entry name" value="REGULATOR OF TELOMERE ELONGATION HELICASE 1"/>
    <property type="match status" value="1"/>
</dbReference>
<reference evidence="18 19" key="1">
    <citation type="submission" date="2019-04" db="EMBL/GenBank/DDBJ databases">
        <title>Bacillus caeni sp. nov., a bacterium isolated from mangrove sediment.</title>
        <authorList>
            <person name="Huang H."/>
            <person name="Mo K."/>
            <person name="Hu Y."/>
        </authorList>
    </citation>
    <scope>NUCLEOTIDE SEQUENCE [LARGE SCALE GENOMIC DNA]</scope>
    <source>
        <strain evidence="18 19">HB172195</strain>
    </source>
</reference>
<dbReference type="NCBIfam" id="TIGR01407">
    <property type="entry name" value="dinG_rel"/>
    <property type="match status" value="1"/>
</dbReference>
<keyword evidence="12" id="KW-0413">Isomerase</keyword>
<dbReference type="InterPro" id="IPR027417">
    <property type="entry name" value="P-loop_NTPase"/>
</dbReference>
<dbReference type="Gene3D" id="3.30.420.10">
    <property type="entry name" value="Ribonuclease H-like superfamily/Ribonuclease H"/>
    <property type="match status" value="1"/>
</dbReference>
<evidence type="ECO:0000259" key="17">
    <source>
        <dbReference type="PROSITE" id="PS51193"/>
    </source>
</evidence>
<evidence type="ECO:0000256" key="10">
    <source>
        <dbReference type="ARBA" id="ARBA00023014"/>
    </source>
</evidence>
<evidence type="ECO:0000256" key="13">
    <source>
        <dbReference type="ARBA" id="ARBA00048954"/>
    </source>
</evidence>
<evidence type="ECO:0000256" key="5">
    <source>
        <dbReference type="ARBA" id="ARBA00022801"/>
    </source>
</evidence>
<evidence type="ECO:0000256" key="3">
    <source>
        <dbReference type="ARBA" id="ARBA00022723"/>
    </source>
</evidence>
<evidence type="ECO:0000256" key="2">
    <source>
        <dbReference type="ARBA" id="ARBA00022722"/>
    </source>
</evidence>
<dbReference type="InterPro" id="IPR045028">
    <property type="entry name" value="DinG/Rad3-like"/>
</dbReference>
<dbReference type="Pfam" id="PF00270">
    <property type="entry name" value="DEAD"/>
    <property type="match status" value="1"/>
</dbReference>
<keyword evidence="2 14" id="KW-0540">Nuclease</keyword>
<keyword evidence="3" id="KW-0479">Metal-binding</keyword>
<keyword evidence="10" id="KW-0411">Iron-sulfur</keyword>
<keyword evidence="7 14" id="KW-0269">Exonuclease</keyword>
<dbReference type="InterPro" id="IPR006310">
    <property type="entry name" value="DinG"/>
</dbReference>
<dbReference type="SUPFAM" id="SSF53098">
    <property type="entry name" value="Ribonuclease H-like"/>
    <property type="match status" value="1"/>
</dbReference>
<dbReference type="GO" id="GO:0005524">
    <property type="term" value="F:ATP binding"/>
    <property type="evidence" value="ECO:0007669"/>
    <property type="project" value="UniProtKB-UniRule"/>
</dbReference>
<dbReference type="InterPro" id="IPR011545">
    <property type="entry name" value="DEAD/DEAH_box_helicase_dom"/>
</dbReference>
<name>A0A5R9F823_9BACL</name>
<comment type="caution">
    <text evidence="18">The sequence shown here is derived from an EMBL/GenBank/DDBJ whole genome shotgun (WGS) entry which is preliminary data.</text>
</comment>
<dbReference type="EC" id="3.1.-.-" evidence="14 15"/>
<proteinExistence type="inferred from homology"/>
<dbReference type="HAMAP" id="MF_02206">
    <property type="entry name" value="DinG_exonucl"/>
    <property type="match status" value="1"/>
</dbReference>
<dbReference type="InterPro" id="IPR014001">
    <property type="entry name" value="Helicase_ATP-bd"/>
</dbReference>
<dbReference type="InterPro" id="IPR012337">
    <property type="entry name" value="RNaseH-like_sf"/>
</dbReference>
<keyword evidence="11" id="KW-0238">DNA-binding</keyword>
<comment type="similarity">
    <text evidence="14 15">Belongs to the helicase family. DinG subfamily. Type 2 sub-subfamily.</text>
</comment>
<protein>
    <recommendedName>
        <fullName evidence="14 15">3'-5' exonuclease DinG</fullName>
        <ecNumber evidence="14 15">3.1.-.-</ecNumber>
    </recommendedName>
</protein>
<dbReference type="InterPro" id="IPR006054">
    <property type="entry name" value="DnaQ"/>
</dbReference>
<comment type="catalytic activity">
    <reaction evidence="13">
        <text>ATP + H2O = ADP + phosphate + H(+)</text>
        <dbReference type="Rhea" id="RHEA:13065"/>
        <dbReference type="ChEBI" id="CHEBI:15377"/>
        <dbReference type="ChEBI" id="CHEBI:15378"/>
        <dbReference type="ChEBI" id="CHEBI:30616"/>
        <dbReference type="ChEBI" id="CHEBI:43474"/>
        <dbReference type="ChEBI" id="CHEBI:456216"/>
        <dbReference type="EC" id="5.6.2.3"/>
    </reaction>
</comment>
<keyword evidence="8 14" id="KW-0067">ATP-binding</keyword>
<feature type="domain" description="Helicase ATP-binding" evidence="16">
    <location>
        <begin position="270"/>
        <end position="484"/>
    </location>
</feature>
<evidence type="ECO:0000256" key="9">
    <source>
        <dbReference type="ARBA" id="ARBA00023004"/>
    </source>
</evidence>
<evidence type="ECO:0000256" key="14">
    <source>
        <dbReference type="HAMAP-Rule" id="MF_02206"/>
    </source>
</evidence>
<dbReference type="OrthoDB" id="9803913at2"/>
<dbReference type="FunFam" id="3.30.420.10:FF:000045">
    <property type="entry name" value="3'-5' exonuclease DinG"/>
    <property type="match status" value="1"/>
</dbReference>
<dbReference type="GO" id="GO:0003677">
    <property type="term" value="F:DNA binding"/>
    <property type="evidence" value="ECO:0007669"/>
    <property type="project" value="UniProtKB-KW"/>
</dbReference>
<keyword evidence="9" id="KW-0408">Iron</keyword>
<evidence type="ECO:0000256" key="12">
    <source>
        <dbReference type="ARBA" id="ARBA00023235"/>
    </source>
</evidence>
<dbReference type="SMART" id="SM00479">
    <property type="entry name" value="EXOIII"/>
    <property type="match status" value="1"/>
</dbReference>
<feature type="short sequence motif" description="DEAH box" evidence="14">
    <location>
        <begin position="463"/>
        <end position="466"/>
    </location>
</feature>